<evidence type="ECO:0000256" key="3">
    <source>
        <dbReference type="ARBA" id="ARBA00023157"/>
    </source>
</evidence>
<reference evidence="11 12" key="1">
    <citation type="submission" date="2025-04" db="UniProtKB">
        <authorList>
            <consortium name="RefSeq"/>
        </authorList>
    </citation>
    <scope>IDENTIFICATION</scope>
    <source>
        <tissue evidence="11 12">Gonads</tissue>
    </source>
</reference>
<dbReference type="GO" id="GO:0005911">
    <property type="term" value="C:cell-cell junction"/>
    <property type="evidence" value="ECO:0007669"/>
    <property type="project" value="TreeGrafter"/>
</dbReference>
<dbReference type="InterPro" id="IPR003599">
    <property type="entry name" value="Ig_sub"/>
</dbReference>
<keyword evidence="10" id="KW-1185">Reference proteome</keyword>
<dbReference type="PANTHER" id="PTHR11640">
    <property type="entry name" value="NEPHRIN"/>
    <property type="match status" value="1"/>
</dbReference>
<dbReference type="KEGG" id="lak:106151488"/>
<dbReference type="SMART" id="SM00409">
    <property type="entry name" value="IG"/>
    <property type="match status" value="5"/>
</dbReference>
<dbReference type="InterPro" id="IPR013098">
    <property type="entry name" value="Ig_I-set"/>
</dbReference>
<feature type="domain" description="Ig-like" evidence="9">
    <location>
        <begin position="30"/>
        <end position="128"/>
    </location>
</feature>
<evidence type="ECO:0000313" key="16">
    <source>
        <dbReference type="RefSeq" id="XP_013380222.1"/>
    </source>
</evidence>
<evidence type="ECO:0000259" key="9">
    <source>
        <dbReference type="PROSITE" id="PS50835"/>
    </source>
</evidence>
<evidence type="ECO:0000256" key="7">
    <source>
        <dbReference type="SAM" id="Phobius"/>
    </source>
</evidence>
<dbReference type="Proteomes" id="UP000085678">
    <property type="component" value="Unplaced"/>
</dbReference>
<gene>
    <name evidence="11 12 13 14 15 16 17" type="primary">LOC106151488</name>
</gene>
<dbReference type="GO" id="GO:0098609">
    <property type="term" value="P:cell-cell adhesion"/>
    <property type="evidence" value="ECO:0007669"/>
    <property type="project" value="TreeGrafter"/>
</dbReference>
<evidence type="ECO:0000313" key="11">
    <source>
        <dbReference type="RefSeq" id="XP_013380216.1"/>
    </source>
</evidence>
<evidence type="ECO:0000313" key="12">
    <source>
        <dbReference type="RefSeq" id="XP_013380217.1"/>
    </source>
</evidence>
<evidence type="ECO:0000313" key="14">
    <source>
        <dbReference type="RefSeq" id="XP_013380219.1"/>
    </source>
</evidence>
<keyword evidence="5" id="KW-0393">Immunoglobulin domain</keyword>
<dbReference type="SUPFAM" id="SSF48726">
    <property type="entry name" value="Immunoglobulin"/>
    <property type="match status" value="5"/>
</dbReference>
<dbReference type="GO" id="GO:0005886">
    <property type="term" value="C:plasma membrane"/>
    <property type="evidence" value="ECO:0007669"/>
    <property type="project" value="TreeGrafter"/>
</dbReference>
<dbReference type="AlphaFoldDB" id="A0A1S3H2P6"/>
<organism evidence="10 12">
    <name type="scientific">Lingula anatina</name>
    <name type="common">Brachiopod</name>
    <name type="synonym">Lingula unguis</name>
    <dbReference type="NCBI Taxonomy" id="7574"/>
    <lineage>
        <taxon>Eukaryota</taxon>
        <taxon>Metazoa</taxon>
        <taxon>Spiralia</taxon>
        <taxon>Lophotrochozoa</taxon>
        <taxon>Brachiopoda</taxon>
        <taxon>Linguliformea</taxon>
        <taxon>Lingulata</taxon>
        <taxon>Lingulida</taxon>
        <taxon>Linguloidea</taxon>
        <taxon>Lingulidae</taxon>
        <taxon>Lingula</taxon>
    </lineage>
</organism>
<dbReference type="RefSeq" id="XP_013380218.1">
    <property type="nucleotide sequence ID" value="XM_013524764.2"/>
</dbReference>
<comment type="subcellular location">
    <subcellularLocation>
        <location evidence="1">Membrane</location>
        <topology evidence="1">Single-pass type I membrane protein</topology>
    </subcellularLocation>
</comment>
<feature type="signal peptide" evidence="8">
    <location>
        <begin position="1"/>
        <end position="28"/>
    </location>
</feature>
<feature type="domain" description="Ig-like" evidence="9">
    <location>
        <begin position="409"/>
        <end position="504"/>
    </location>
</feature>
<keyword evidence="4" id="KW-0325">Glycoprotein</keyword>
<dbReference type="GeneID" id="106151488"/>
<evidence type="ECO:0000256" key="1">
    <source>
        <dbReference type="ARBA" id="ARBA00004479"/>
    </source>
</evidence>
<dbReference type="InterPro" id="IPR051275">
    <property type="entry name" value="Cell_adhesion_signaling"/>
</dbReference>
<feature type="region of interest" description="Disordered" evidence="6">
    <location>
        <begin position="642"/>
        <end position="695"/>
    </location>
</feature>
<evidence type="ECO:0000256" key="8">
    <source>
        <dbReference type="SAM" id="SignalP"/>
    </source>
</evidence>
<dbReference type="RefSeq" id="XP_013380222.1">
    <property type="nucleotide sequence ID" value="XM_013524768.2"/>
</dbReference>
<evidence type="ECO:0000313" key="13">
    <source>
        <dbReference type="RefSeq" id="XP_013380218.1"/>
    </source>
</evidence>
<accession>A0A1S3H2P6</accession>
<evidence type="ECO:0000256" key="5">
    <source>
        <dbReference type="ARBA" id="ARBA00023319"/>
    </source>
</evidence>
<dbReference type="Pfam" id="PF07679">
    <property type="entry name" value="I-set"/>
    <property type="match status" value="1"/>
</dbReference>
<feature type="domain" description="Ig-like" evidence="9">
    <location>
        <begin position="237"/>
        <end position="319"/>
    </location>
</feature>
<evidence type="ECO:0000256" key="2">
    <source>
        <dbReference type="ARBA" id="ARBA00023136"/>
    </source>
</evidence>
<keyword evidence="7" id="KW-1133">Transmembrane helix</keyword>
<dbReference type="OrthoDB" id="6282449at2759"/>
<dbReference type="GO" id="GO:0050839">
    <property type="term" value="F:cell adhesion molecule binding"/>
    <property type="evidence" value="ECO:0007669"/>
    <property type="project" value="TreeGrafter"/>
</dbReference>
<evidence type="ECO:0000256" key="4">
    <source>
        <dbReference type="ARBA" id="ARBA00023180"/>
    </source>
</evidence>
<feature type="chain" id="PRO_5014545689" evidence="8">
    <location>
        <begin position="29"/>
        <end position="695"/>
    </location>
</feature>
<dbReference type="Gene3D" id="2.60.40.10">
    <property type="entry name" value="Immunoglobulins"/>
    <property type="match status" value="5"/>
</dbReference>
<dbReference type="InterPro" id="IPR007110">
    <property type="entry name" value="Ig-like_dom"/>
</dbReference>
<dbReference type="InterPro" id="IPR036179">
    <property type="entry name" value="Ig-like_dom_sf"/>
</dbReference>
<evidence type="ECO:0000313" key="17">
    <source>
        <dbReference type="RefSeq" id="XP_013380223.1"/>
    </source>
</evidence>
<dbReference type="RefSeq" id="XP_013380223.1">
    <property type="nucleotide sequence ID" value="XM_013524769.2"/>
</dbReference>
<dbReference type="Pfam" id="PF13895">
    <property type="entry name" value="Ig_2"/>
    <property type="match status" value="1"/>
</dbReference>
<proteinExistence type="predicted"/>
<evidence type="ECO:0000256" key="6">
    <source>
        <dbReference type="SAM" id="MobiDB-lite"/>
    </source>
</evidence>
<keyword evidence="3" id="KW-1015">Disulfide bond</keyword>
<dbReference type="PANTHER" id="PTHR11640:SF31">
    <property type="entry name" value="IRREGULAR CHIASM C-ROUGHEST PROTEIN-RELATED"/>
    <property type="match status" value="1"/>
</dbReference>
<dbReference type="InterPro" id="IPR003598">
    <property type="entry name" value="Ig_sub2"/>
</dbReference>
<feature type="domain" description="Ig-like" evidence="9">
    <location>
        <begin position="324"/>
        <end position="387"/>
    </location>
</feature>
<dbReference type="RefSeq" id="XP_013380221.1">
    <property type="nucleotide sequence ID" value="XM_013524767.2"/>
</dbReference>
<keyword evidence="8" id="KW-0732">Signal</keyword>
<dbReference type="PROSITE" id="PS50835">
    <property type="entry name" value="IG_LIKE"/>
    <property type="match status" value="5"/>
</dbReference>
<dbReference type="STRING" id="7574.A0A1S3H2P6"/>
<dbReference type="InterPro" id="IPR013783">
    <property type="entry name" value="Ig-like_fold"/>
</dbReference>
<evidence type="ECO:0000313" key="10">
    <source>
        <dbReference type="Proteomes" id="UP000085678"/>
    </source>
</evidence>
<feature type="domain" description="Ig-like" evidence="9">
    <location>
        <begin position="133"/>
        <end position="232"/>
    </location>
</feature>
<evidence type="ECO:0000313" key="15">
    <source>
        <dbReference type="RefSeq" id="XP_013380221.1"/>
    </source>
</evidence>
<sequence length="695" mass="77521">MQYNMEKAIIRKLLHLMAGLALAGTVYCQQGFVVQPEDQQVKQGDTVIMKCKVENREGQVQWTRGGFGLGTDRSLIGFERYSMLGDENNGVYDLMIVEAELQDDDVYQCQIGATHTTPGVRSRSAQLTVLLPPNFPIIYGSPVVNVEEGQPYNLTCRANNGKPAPTLKWFVEGAEVTDNVSYEAITQADGKRQDAISYLTITPSKTDQGKRYSCQAMNAFLTDPLTTSASLEVLYAPEVTITASPKLGVKEGESIQFSCEGRGNPNNITWKWYRNNEEIGDADSKYLRVDSLTADHDGNIITCEAINSVGSTKKNYQMAVEYGPRFTVPIKHAAAQLGETATLTCKTKGNPTPRVVWKKKGSQRILSSSDTLTISRVTESDLGIYICYSNVIGFSEINRELHLLKKGPPKVISNEEQYAKEGDIATLECLTESVPKPDQIRWARQEQDLLQFGDSARYKVEEEDLPTGRKSILTIVNVHSGDYGDYNCSVKNTYGTDALVIKLKQKDAIPLAFVMGGVFGGLGLILIIAIIIFIYQRTKSREEVIPTIEIEASTSDTDSADSATKKPEIKVEYKNPDYNGPLEPWRNDYNKDHYSRYSAEYDELNVNYKPNGRPYPNGYGFPPTYPEAYKYLDDVDKGAGHPYDRLGSYDSGFEPDYHPRNPAYGRPPPPHSMDPRNYPEELYPEGTISRLSTNV</sequence>
<dbReference type="RefSeq" id="XP_013380217.1">
    <property type="nucleotide sequence ID" value="XM_013524763.2"/>
</dbReference>
<protein>
    <submittedName>
        <fullName evidence="11 12">Kin of IRRE-like protein 1 isoform X1</fullName>
    </submittedName>
</protein>
<dbReference type="RefSeq" id="XP_013380216.1">
    <property type="nucleotide sequence ID" value="XM_013524762.2"/>
</dbReference>
<dbReference type="Pfam" id="PF13927">
    <property type="entry name" value="Ig_3"/>
    <property type="match status" value="3"/>
</dbReference>
<keyword evidence="7" id="KW-0812">Transmembrane</keyword>
<feature type="transmembrane region" description="Helical" evidence="7">
    <location>
        <begin position="511"/>
        <end position="535"/>
    </location>
</feature>
<name>A0A1S3H2P6_LINAN</name>
<dbReference type="SMART" id="SM00408">
    <property type="entry name" value="IGc2"/>
    <property type="match status" value="5"/>
</dbReference>
<keyword evidence="2 7" id="KW-0472">Membrane</keyword>
<dbReference type="RefSeq" id="XP_013380219.1">
    <property type="nucleotide sequence ID" value="XM_013524765.2"/>
</dbReference>